<protein>
    <submittedName>
        <fullName evidence="2">Uncharacterized protein</fullName>
    </submittedName>
</protein>
<dbReference type="AlphaFoldDB" id="A0A2M7RMN4"/>
<comment type="caution">
    <text evidence="2">The sequence shown here is derived from an EMBL/GenBank/DDBJ whole genome shotgun (WGS) entry which is preliminary data.</text>
</comment>
<proteinExistence type="predicted"/>
<organism evidence="2 3">
    <name type="scientific">bacterium (Candidatus Gribaldobacteria) CG_4_10_14_0_8_um_filter_33_9</name>
    <dbReference type="NCBI Taxonomy" id="2014266"/>
    <lineage>
        <taxon>Bacteria</taxon>
        <taxon>Candidatus Gribaldobacteria</taxon>
    </lineage>
</organism>
<sequence>MARNSAAAESEGEAGIHFPHTPFSARPARASGLWRAPRAISSVQKRFGFRQIIAPRRKIKEFMPFLSLFNKKFN</sequence>
<name>A0A2M7RMN4_9BACT</name>
<dbReference type="Proteomes" id="UP000229371">
    <property type="component" value="Unassembled WGS sequence"/>
</dbReference>
<accession>A0A2M7RMN4</accession>
<evidence type="ECO:0000256" key="1">
    <source>
        <dbReference type="SAM" id="MobiDB-lite"/>
    </source>
</evidence>
<reference evidence="3" key="1">
    <citation type="submission" date="2017-09" db="EMBL/GenBank/DDBJ databases">
        <title>Depth-based differentiation of microbial function through sediment-hosted aquifers and enrichment of novel symbionts in the deep terrestrial subsurface.</title>
        <authorList>
            <person name="Probst A.J."/>
            <person name="Ladd B."/>
            <person name="Jarett J.K."/>
            <person name="Geller-Mcgrath D.E."/>
            <person name="Sieber C.M.K."/>
            <person name="Emerson J.B."/>
            <person name="Anantharaman K."/>
            <person name="Thomas B.C."/>
            <person name="Malmstrom R."/>
            <person name="Stieglmeier M."/>
            <person name="Klingl A."/>
            <person name="Woyke T."/>
            <person name="Ryan C.M."/>
            <person name="Banfield J.F."/>
        </authorList>
    </citation>
    <scope>NUCLEOTIDE SEQUENCE [LARGE SCALE GENOMIC DNA]</scope>
</reference>
<evidence type="ECO:0000313" key="3">
    <source>
        <dbReference type="Proteomes" id="UP000229371"/>
    </source>
</evidence>
<gene>
    <name evidence="2" type="ORF">COY61_01715</name>
</gene>
<feature type="region of interest" description="Disordered" evidence="1">
    <location>
        <begin position="1"/>
        <end position="22"/>
    </location>
</feature>
<evidence type="ECO:0000313" key="2">
    <source>
        <dbReference type="EMBL" id="PIZ00743.1"/>
    </source>
</evidence>
<dbReference type="EMBL" id="PFMI01000045">
    <property type="protein sequence ID" value="PIZ00743.1"/>
    <property type="molecule type" value="Genomic_DNA"/>
</dbReference>
<feature type="compositionally biased region" description="Low complexity" evidence="1">
    <location>
        <begin position="1"/>
        <end position="15"/>
    </location>
</feature>